<evidence type="ECO:0000313" key="2">
    <source>
        <dbReference type="EMBL" id="CAB3731838.1"/>
    </source>
</evidence>
<dbReference type="RefSeq" id="WP_175145405.1">
    <property type="nucleotide sequence ID" value="NZ_CADFGL010000041.1"/>
</dbReference>
<accession>A0A6J5CAR7</accession>
<dbReference type="EMBL" id="CADIKB010000043">
    <property type="protein sequence ID" value="CAB3731838.1"/>
    <property type="molecule type" value="Genomic_DNA"/>
</dbReference>
<organism evidence="2 3">
    <name type="scientific">Paraburkholderia phenoliruptrix</name>
    <dbReference type="NCBI Taxonomy" id="252970"/>
    <lineage>
        <taxon>Bacteria</taxon>
        <taxon>Pseudomonadati</taxon>
        <taxon>Pseudomonadota</taxon>
        <taxon>Betaproteobacteria</taxon>
        <taxon>Burkholderiales</taxon>
        <taxon>Burkholderiaceae</taxon>
        <taxon>Paraburkholderia</taxon>
    </lineage>
</organism>
<reference evidence="2 3" key="1">
    <citation type="submission" date="2020-04" db="EMBL/GenBank/DDBJ databases">
        <authorList>
            <person name="De Canck E."/>
        </authorList>
    </citation>
    <scope>NUCLEOTIDE SEQUENCE [LARGE SCALE GENOMIC DNA]</scope>
    <source>
        <strain evidence="2 3">LMG 22037</strain>
    </source>
</reference>
<evidence type="ECO:0000256" key="1">
    <source>
        <dbReference type="SAM" id="MobiDB-lite"/>
    </source>
</evidence>
<proteinExistence type="predicted"/>
<dbReference type="AlphaFoldDB" id="A0A6J5CAR7"/>
<dbReference type="Proteomes" id="UP000494249">
    <property type="component" value="Unassembled WGS sequence"/>
</dbReference>
<gene>
    <name evidence="2" type="ORF">LMG22037_05647</name>
</gene>
<feature type="compositionally biased region" description="Polar residues" evidence="1">
    <location>
        <begin position="211"/>
        <end position="221"/>
    </location>
</feature>
<feature type="region of interest" description="Disordered" evidence="1">
    <location>
        <begin position="183"/>
        <end position="233"/>
    </location>
</feature>
<sequence>MTKHPTSSPLFRNADPDAPLNTGRNGARPAGLLHQALHTLPRLAWTGESAELAGAWLACPRVRAISLRHAYVYSCDVDDLLMNTWIILTEKLIGGLDDPANVYSLVFTTAENCARTLRNAQREVLLDGGNEDTGDAMDRIADDASMNLIAEGSAVEINLDQYIAKRALAARIERLGWPQDIPRSDTGYRRAGRPIGSRNKIDPYNARKPTGDSSMKTQLSPYLTRGKPRSADHGLAREIERQLDSTKGQASAEVRELEPVARQLLDIRLELGMTNRSFAQALEASTSVVSALLTGNVYRHEQAQALLARAEAFRAQLLKKRDIGFLITNDMQTIMQNWRKRLRIKDVPEKAAREIAARCSAIMPDGQRVSESTMYRWWQQNRKPVDLETLVHIHRYVLELEKRAKATA</sequence>
<protein>
    <submittedName>
        <fullName evidence="2">Uncharacterized protein</fullName>
    </submittedName>
</protein>
<feature type="compositionally biased region" description="Polar residues" evidence="1">
    <location>
        <begin position="1"/>
        <end position="10"/>
    </location>
</feature>
<feature type="region of interest" description="Disordered" evidence="1">
    <location>
        <begin position="1"/>
        <end position="25"/>
    </location>
</feature>
<evidence type="ECO:0000313" key="3">
    <source>
        <dbReference type="Proteomes" id="UP000494249"/>
    </source>
</evidence>
<name>A0A6J5CAR7_9BURK</name>